<sequence length="126" mass="14143">MTSAAFTIIWTQIQLEWHSIILCSIGSVGIAFGFEFLDHLLTGALTSLELNSLVSGDEKKMLFVSILVFVRHGPLHPEPQHGSTHVPDDPVLQLQKGDRAPLHWLRRRPLQQLRRLRSSTSAPSRS</sequence>
<comment type="caution">
    <text evidence="1">The sequence shown here is derived from an EMBL/GenBank/DDBJ whole genome shotgun (WGS) entry which is preliminary data.</text>
</comment>
<gene>
    <name evidence="1" type="ORF">L596_001987</name>
</gene>
<reference evidence="1 2" key="1">
    <citation type="journal article" date="2015" name="Genome Biol.">
        <title>Comparative genomics of Steinernema reveals deeply conserved gene regulatory networks.</title>
        <authorList>
            <person name="Dillman A.R."/>
            <person name="Macchietto M."/>
            <person name="Porter C.F."/>
            <person name="Rogers A."/>
            <person name="Williams B."/>
            <person name="Antoshechkin I."/>
            <person name="Lee M.M."/>
            <person name="Goodwin Z."/>
            <person name="Lu X."/>
            <person name="Lewis E.E."/>
            <person name="Goodrich-Blair H."/>
            <person name="Stock S.P."/>
            <person name="Adams B.J."/>
            <person name="Sternberg P.W."/>
            <person name="Mortazavi A."/>
        </authorList>
    </citation>
    <scope>NUCLEOTIDE SEQUENCE [LARGE SCALE GENOMIC DNA]</scope>
    <source>
        <strain evidence="1 2">ALL</strain>
    </source>
</reference>
<name>A0A4U8UQI5_STECR</name>
<evidence type="ECO:0000313" key="1">
    <source>
        <dbReference type="EMBL" id="TMS34377.1"/>
    </source>
</evidence>
<dbReference type="Proteomes" id="UP000298663">
    <property type="component" value="Chromosome X"/>
</dbReference>
<reference evidence="1 2" key="2">
    <citation type="journal article" date="2019" name="G3 (Bethesda)">
        <title>Hybrid Assembly of the Genome of the Entomopathogenic Nematode Steinernema carpocapsae Identifies the X-Chromosome.</title>
        <authorList>
            <person name="Serra L."/>
            <person name="Macchietto M."/>
            <person name="Macias-Munoz A."/>
            <person name="McGill C.J."/>
            <person name="Rodriguez I.M."/>
            <person name="Rodriguez B."/>
            <person name="Murad R."/>
            <person name="Mortazavi A."/>
        </authorList>
    </citation>
    <scope>NUCLEOTIDE SEQUENCE [LARGE SCALE GENOMIC DNA]</scope>
    <source>
        <strain evidence="1 2">ALL</strain>
    </source>
</reference>
<accession>A0A4U8UQI5</accession>
<protein>
    <submittedName>
        <fullName evidence="1">Uncharacterized protein</fullName>
    </submittedName>
</protein>
<dbReference type="EMBL" id="CM016762">
    <property type="protein sequence ID" value="TMS34377.1"/>
    <property type="molecule type" value="Genomic_DNA"/>
</dbReference>
<dbReference type="AlphaFoldDB" id="A0A4U8UQI5"/>
<proteinExistence type="predicted"/>
<organism evidence="1 2">
    <name type="scientific">Steinernema carpocapsae</name>
    <name type="common">Entomopathogenic nematode</name>
    <dbReference type="NCBI Taxonomy" id="34508"/>
    <lineage>
        <taxon>Eukaryota</taxon>
        <taxon>Metazoa</taxon>
        <taxon>Ecdysozoa</taxon>
        <taxon>Nematoda</taxon>
        <taxon>Chromadorea</taxon>
        <taxon>Rhabditida</taxon>
        <taxon>Tylenchina</taxon>
        <taxon>Panagrolaimomorpha</taxon>
        <taxon>Strongyloidoidea</taxon>
        <taxon>Steinernematidae</taxon>
        <taxon>Steinernema</taxon>
    </lineage>
</organism>
<dbReference type="EMBL" id="AZBU02000001">
    <property type="protein sequence ID" value="TMS34377.1"/>
    <property type="molecule type" value="Genomic_DNA"/>
</dbReference>
<evidence type="ECO:0000313" key="2">
    <source>
        <dbReference type="Proteomes" id="UP000298663"/>
    </source>
</evidence>
<keyword evidence="2" id="KW-1185">Reference proteome</keyword>